<organism evidence="2 3">
    <name type="scientific">Ornithinimicrobium ciconiae</name>
    <dbReference type="NCBI Taxonomy" id="2594265"/>
    <lineage>
        <taxon>Bacteria</taxon>
        <taxon>Bacillati</taxon>
        <taxon>Actinomycetota</taxon>
        <taxon>Actinomycetes</taxon>
        <taxon>Micrococcales</taxon>
        <taxon>Ornithinimicrobiaceae</taxon>
        <taxon>Ornithinimicrobium</taxon>
    </lineage>
</organism>
<dbReference type="OrthoDB" id="4412414at2"/>
<gene>
    <name evidence="2" type="ORF">FNH13_03285</name>
</gene>
<reference evidence="2 3" key="1">
    <citation type="submission" date="2019-07" db="EMBL/GenBank/DDBJ databases">
        <title>complete genome sequencing of Ornithinimicrobium sp. H23M54.</title>
        <authorList>
            <person name="Bae J.-W."/>
            <person name="Lee S.-Y."/>
        </authorList>
    </citation>
    <scope>NUCLEOTIDE SEQUENCE [LARGE SCALE GENOMIC DNA]</scope>
    <source>
        <strain evidence="2 3">H23M54</strain>
    </source>
</reference>
<name>A0A516G7I1_9MICO</name>
<sequence>MSDLREFLDRGVAGAPDVDLVEGVWRTARRRRRNRRLVAGSAVVAVAGGGFAVSQWDRDPVDLAPAVQTTLAPEPVDDLLMANQAFLDGMRASGVQVDYRPLKSPRLAISPAAAYVVVGEVWDIRPRGDDFVVTVDVAETIPDNPLAAERMDVLLDSGPLHEVTPQMSAAVGGPVLVVLRNQVQPLDASAPVRPYVDGFWIDVPGGIGNPYTDYTRMPQDWPSVGSVDELAAVLSDAEVAARPVQPPPPEMECSTSWQNPPSLYATGLSAPALETANDLIGLAAYCDEDGLIARALADGTTVSVGEGTVAEQLATPDDNGAYLRLEATFGVPSTTEGTRHVFESEGWRVVIDSDGRWVEFSRP</sequence>
<evidence type="ECO:0000256" key="1">
    <source>
        <dbReference type="SAM" id="Phobius"/>
    </source>
</evidence>
<dbReference type="EMBL" id="CP041616">
    <property type="protein sequence ID" value="QDO87478.1"/>
    <property type="molecule type" value="Genomic_DNA"/>
</dbReference>
<accession>A0A516G7I1</accession>
<protein>
    <submittedName>
        <fullName evidence="2">Uncharacterized protein</fullName>
    </submittedName>
</protein>
<dbReference type="Proteomes" id="UP000315395">
    <property type="component" value="Chromosome"/>
</dbReference>
<dbReference type="AlphaFoldDB" id="A0A516G7I1"/>
<evidence type="ECO:0000313" key="2">
    <source>
        <dbReference type="EMBL" id="QDO87478.1"/>
    </source>
</evidence>
<keyword evidence="1" id="KW-0472">Membrane</keyword>
<keyword evidence="3" id="KW-1185">Reference proteome</keyword>
<keyword evidence="1" id="KW-1133">Transmembrane helix</keyword>
<dbReference type="RefSeq" id="WP_143782136.1">
    <property type="nucleotide sequence ID" value="NZ_CP041616.1"/>
</dbReference>
<proteinExistence type="predicted"/>
<keyword evidence="1" id="KW-0812">Transmembrane</keyword>
<evidence type="ECO:0000313" key="3">
    <source>
        <dbReference type="Proteomes" id="UP000315395"/>
    </source>
</evidence>
<dbReference type="KEGG" id="orz:FNH13_03285"/>
<feature type="transmembrane region" description="Helical" evidence="1">
    <location>
        <begin position="37"/>
        <end position="56"/>
    </location>
</feature>